<dbReference type="EMBL" id="ML996089">
    <property type="protein sequence ID" value="KAF2150853.1"/>
    <property type="molecule type" value="Genomic_DNA"/>
</dbReference>
<dbReference type="GO" id="GO:0006355">
    <property type="term" value="P:regulation of DNA-templated transcription"/>
    <property type="evidence" value="ECO:0007669"/>
    <property type="project" value="TreeGrafter"/>
</dbReference>
<feature type="region of interest" description="Disordered" evidence="5">
    <location>
        <begin position="161"/>
        <end position="182"/>
    </location>
</feature>
<dbReference type="OrthoDB" id="436852at2759"/>
<dbReference type="GO" id="GO:0034967">
    <property type="term" value="C:Set3 complex"/>
    <property type="evidence" value="ECO:0007669"/>
    <property type="project" value="TreeGrafter"/>
</dbReference>
<evidence type="ECO:0000313" key="7">
    <source>
        <dbReference type="EMBL" id="KAF2150853.1"/>
    </source>
</evidence>
<evidence type="ECO:0000256" key="4">
    <source>
        <dbReference type="ARBA" id="ARBA00022853"/>
    </source>
</evidence>
<dbReference type="PANTHER" id="PTHR46462:SF3">
    <property type="entry name" value="UPSET, ISOFORM A"/>
    <property type="match status" value="1"/>
</dbReference>
<feature type="region of interest" description="Disordered" evidence="5">
    <location>
        <begin position="323"/>
        <end position="476"/>
    </location>
</feature>
<evidence type="ECO:0000259" key="6">
    <source>
        <dbReference type="SMART" id="SM00249"/>
    </source>
</evidence>
<keyword evidence="2" id="KW-0863">Zinc-finger</keyword>
<evidence type="ECO:0000256" key="2">
    <source>
        <dbReference type="ARBA" id="ARBA00022771"/>
    </source>
</evidence>
<gene>
    <name evidence="7" type="ORF">K461DRAFT_296085</name>
</gene>
<comment type="caution">
    <text evidence="7">The sequence shown here is derived from an EMBL/GenBank/DDBJ whole genome shotgun (WGS) entry which is preliminary data.</text>
</comment>
<feature type="region of interest" description="Disordered" evidence="5">
    <location>
        <begin position="208"/>
        <end position="270"/>
    </location>
</feature>
<organism evidence="7 8">
    <name type="scientific">Myriangium duriaei CBS 260.36</name>
    <dbReference type="NCBI Taxonomy" id="1168546"/>
    <lineage>
        <taxon>Eukaryota</taxon>
        <taxon>Fungi</taxon>
        <taxon>Dikarya</taxon>
        <taxon>Ascomycota</taxon>
        <taxon>Pezizomycotina</taxon>
        <taxon>Dothideomycetes</taxon>
        <taxon>Dothideomycetidae</taxon>
        <taxon>Myriangiales</taxon>
        <taxon>Myriangiaceae</taxon>
        <taxon>Myriangium</taxon>
    </lineage>
</organism>
<dbReference type="SMART" id="SM00249">
    <property type="entry name" value="PHD"/>
    <property type="match status" value="1"/>
</dbReference>
<dbReference type="GO" id="GO:0070210">
    <property type="term" value="C:Rpd3L-Expanded complex"/>
    <property type="evidence" value="ECO:0007669"/>
    <property type="project" value="TreeGrafter"/>
</dbReference>
<dbReference type="InterPro" id="IPR019786">
    <property type="entry name" value="Zinc_finger_PHD-type_CS"/>
</dbReference>
<dbReference type="GO" id="GO:0006325">
    <property type="term" value="P:chromatin organization"/>
    <property type="evidence" value="ECO:0007669"/>
    <property type="project" value="UniProtKB-KW"/>
</dbReference>
<evidence type="ECO:0000256" key="1">
    <source>
        <dbReference type="ARBA" id="ARBA00022723"/>
    </source>
</evidence>
<dbReference type="SUPFAM" id="SSF57903">
    <property type="entry name" value="FYVE/PHD zinc finger"/>
    <property type="match status" value="1"/>
</dbReference>
<keyword evidence="8" id="KW-1185">Reference proteome</keyword>
<keyword evidence="4" id="KW-0156">Chromatin regulator</keyword>
<dbReference type="Gene3D" id="3.30.40.10">
    <property type="entry name" value="Zinc/RING finger domain, C3HC4 (zinc finger)"/>
    <property type="match status" value="1"/>
</dbReference>
<dbReference type="GO" id="GO:0008270">
    <property type="term" value="F:zinc ion binding"/>
    <property type="evidence" value="ECO:0007669"/>
    <property type="project" value="UniProtKB-KW"/>
</dbReference>
<feature type="compositionally biased region" description="Basic and acidic residues" evidence="5">
    <location>
        <begin position="343"/>
        <end position="354"/>
    </location>
</feature>
<feature type="domain" description="Zinc finger PHD-type" evidence="6">
    <location>
        <begin position="518"/>
        <end position="563"/>
    </location>
</feature>
<accession>A0A9P4MF61</accession>
<keyword evidence="3" id="KW-0862">Zinc</keyword>
<dbReference type="InterPro" id="IPR011011">
    <property type="entry name" value="Znf_FYVE_PHD"/>
</dbReference>
<dbReference type="PANTHER" id="PTHR46462">
    <property type="entry name" value="UPSET, ISOFORM A"/>
    <property type="match status" value="1"/>
</dbReference>
<dbReference type="Pfam" id="PF20826">
    <property type="entry name" value="PHD_5"/>
    <property type="match status" value="1"/>
</dbReference>
<dbReference type="PROSITE" id="PS01359">
    <property type="entry name" value="ZF_PHD_1"/>
    <property type="match status" value="1"/>
</dbReference>
<dbReference type="InterPro" id="IPR013083">
    <property type="entry name" value="Znf_RING/FYVE/PHD"/>
</dbReference>
<feature type="compositionally biased region" description="Acidic residues" evidence="5">
    <location>
        <begin position="326"/>
        <end position="336"/>
    </location>
</feature>
<feature type="compositionally biased region" description="Polar residues" evidence="5">
    <location>
        <begin position="247"/>
        <end position="258"/>
    </location>
</feature>
<reference evidence="7" key="1">
    <citation type="journal article" date="2020" name="Stud. Mycol.">
        <title>101 Dothideomycetes genomes: a test case for predicting lifestyles and emergence of pathogens.</title>
        <authorList>
            <person name="Haridas S."/>
            <person name="Albert R."/>
            <person name="Binder M."/>
            <person name="Bloem J."/>
            <person name="Labutti K."/>
            <person name="Salamov A."/>
            <person name="Andreopoulos B."/>
            <person name="Baker S."/>
            <person name="Barry K."/>
            <person name="Bills G."/>
            <person name="Bluhm B."/>
            <person name="Cannon C."/>
            <person name="Castanera R."/>
            <person name="Culley D."/>
            <person name="Daum C."/>
            <person name="Ezra D."/>
            <person name="Gonzalez J."/>
            <person name="Henrissat B."/>
            <person name="Kuo A."/>
            <person name="Liang C."/>
            <person name="Lipzen A."/>
            <person name="Lutzoni F."/>
            <person name="Magnuson J."/>
            <person name="Mondo S."/>
            <person name="Nolan M."/>
            <person name="Ohm R."/>
            <person name="Pangilinan J."/>
            <person name="Park H.-J."/>
            <person name="Ramirez L."/>
            <person name="Alfaro M."/>
            <person name="Sun H."/>
            <person name="Tritt A."/>
            <person name="Yoshinaga Y."/>
            <person name="Zwiers L.-H."/>
            <person name="Turgeon B."/>
            <person name="Goodwin S."/>
            <person name="Spatafora J."/>
            <person name="Crous P."/>
            <person name="Grigoriev I."/>
        </authorList>
    </citation>
    <scope>NUCLEOTIDE SEQUENCE</scope>
    <source>
        <strain evidence="7">CBS 260.36</strain>
    </source>
</reference>
<feature type="compositionally biased region" description="Polar residues" evidence="5">
    <location>
        <begin position="366"/>
        <end position="376"/>
    </location>
</feature>
<evidence type="ECO:0000256" key="5">
    <source>
        <dbReference type="SAM" id="MobiDB-lite"/>
    </source>
</evidence>
<dbReference type="InterPro" id="IPR001965">
    <property type="entry name" value="Znf_PHD"/>
</dbReference>
<protein>
    <recommendedName>
        <fullName evidence="6">Zinc finger PHD-type domain-containing protein</fullName>
    </recommendedName>
</protein>
<dbReference type="AlphaFoldDB" id="A0A9P4MF61"/>
<evidence type="ECO:0000313" key="8">
    <source>
        <dbReference type="Proteomes" id="UP000799439"/>
    </source>
</evidence>
<dbReference type="Proteomes" id="UP000799439">
    <property type="component" value="Unassembled WGS sequence"/>
</dbReference>
<evidence type="ECO:0000256" key="3">
    <source>
        <dbReference type="ARBA" id="ARBA00022833"/>
    </source>
</evidence>
<proteinExistence type="predicted"/>
<keyword evidence="1" id="KW-0479">Metal-binding</keyword>
<name>A0A9P4MF61_9PEZI</name>
<sequence>MFGTPTSMDQLMAGQPPSLVDHSMLPPSANQPLMPMAMDYSQADISMSGNPEPVQDNTFWQLSNSMNMMNQQVQAGGLADPFTYQAQAQSLGLANQPIPTSEDSSFLAAAASHLFTPARPGPVQQAPIVPSNAQKPLPLAPSDNVPNMMRASGLDPNLLFSSPNRMAPPLAPQQTSHPVYHADSLSPEKIPQVAFASPAARLATSHLNMRSDNDQQRPPSSGGLKGGLRRSNTADARRPHSMYGSIESLNRSNTTSGIQRRASPLKRCNRNSTTSLASILETTPNLQRSRTSVVLTVDSKGRARTETRTIDSPTKAIKAKYPSLWDDSDSDSDSDDTTTSTKMSEDRRRAKIDAALESLEGLHLPRSTSSASNRVTPSKAAISAAVQLRRQSSVKKQYSHSRRNTMASTSSLLDRDAMDTSSDDETAGGDAGAALRKAIQRRDQHRDQAAVRGEARSRPQSSSGRPPPAFPPRSTSLINLGGNHSFNCQPVMQSCSPQKSSPMKPTGSFADSMSSITRCICNLPIAEGQLMIQCNSCQLWLHTACLGIPPHNIPSTYFCTFCMAPPPPPHSARMGWETATAF</sequence>
<feature type="compositionally biased region" description="Basic and acidic residues" evidence="5">
    <location>
        <begin position="440"/>
        <end position="457"/>
    </location>
</feature>